<sequence length="107" mass="11977">MSQFFGDLWESIFTPGTTPTLVKATHYSFAALVVTLVTLCVSTLNKHFFFLTAIALGLWAGITWFITELEKLKEEMAKQNTPVTEGGEGSEEVAEIEEKTEDEKKKE</sequence>
<evidence type="ECO:0000256" key="2">
    <source>
        <dbReference type="SAM" id="Phobius"/>
    </source>
</evidence>
<keyword evidence="2" id="KW-0812">Transmembrane</keyword>
<dbReference type="Pfam" id="PF08636">
    <property type="entry name" value="Pkr1"/>
    <property type="match status" value="1"/>
</dbReference>
<keyword evidence="4" id="KW-1185">Reference proteome</keyword>
<name>A0ABR1F7T1_9ASCO</name>
<dbReference type="GeneID" id="90035188"/>
<dbReference type="PANTHER" id="PTHR28251">
    <property type="entry name" value="V-TYPE ATPASE ASSEMBLY FACTOR PKR1"/>
    <property type="match status" value="1"/>
</dbReference>
<feature type="transmembrane region" description="Helical" evidence="2">
    <location>
        <begin position="48"/>
        <end position="66"/>
    </location>
</feature>
<dbReference type="EMBL" id="JBBJBU010000004">
    <property type="protein sequence ID" value="KAK7205897.1"/>
    <property type="molecule type" value="Genomic_DNA"/>
</dbReference>
<reference evidence="3 4" key="1">
    <citation type="submission" date="2024-03" db="EMBL/GenBank/DDBJ databases">
        <title>Genome-scale model development and genomic sequencing of the oleaginous clade Lipomyces.</title>
        <authorList>
            <consortium name="Lawrence Berkeley National Laboratory"/>
            <person name="Czajka J.J."/>
            <person name="Han Y."/>
            <person name="Kim J."/>
            <person name="Mondo S.J."/>
            <person name="Hofstad B.A."/>
            <person name="Robles A."/>
            <person name="Haridas S."/>
            <person name="Riley R."/>
            <person name="LaButti K."/>
            <person name="Pangilinan J."/>
            <person name="Andreopoulos W."/>
            <person name="Lipzen A."/>
            <person name="Yan J."/>
            <person name="Wang M."/>
            <person name="Ng V."/>
            <person name="Grigoriev I.V."/>
            <person name="Spatafora J.W."/>
            <person name="Magnuson J.K."/>
            <person name="Baker S.E."/>
            <person name="Pomraning K.R."/>
        </authorList>
    </citation>
    <scope>NUCLEOTIDE SEQUENCE [LARGE SCALE GENOMIC DNA]</scope>
    <source>
        <strain evidence="3 4">Phaff 52-87</strain>
    </source>
</reference>
<dbReference type="InterPro" id="IPR013945">
    <property type="entry name" value="Pkr1"/>
</dbReference>
<dbReference type="PANTHER" id="PTHR28251:SF1">
    <property type="entry name" value="V-TYPE ATPASE ASSEMBLY FACTOR PKR1"/>
    <property type="match status" value="1"/>
</dbReference>
<accession>A0ABR1F7T1</accession>
<gene>
    <name evidence="3" type="ORF">BZA70DRAFT_147117</name>
</gene>
<feature type="compositionally biased region" description="Acidic residues" evidence="1">
    <location>
        <begin position="88"/>
        <end position="100"/>
    </location>
</feature>
<comment type="caution">
    <text evidence="3">The sequence shown here is derived from an EMBL/GenBank/DDBJ whole genome shotgun (WGS) entry which is preliminary data.</text>
</comment>
<evidence type="ECO:0000256" key="1">
    <source>
        <dbReference type="SAM" id="MobiDB-lite"/>
    </source>
</evidence>
<keyword evidence="2" id="KW-1133">Transmembrane helix</keyword>
<feature type="region of interest" description="Disordered" evidence="1">
    <location>
        <begin position="77"/>
        <end position="107"/>
    </location>
</feature>
<proteinExistence type="predicted"/>
<dbReference type="RefSeq" id="XP_064768930.1">
    <property type="nucleotide sequence ID" value="XM_064909676.1"/>
</dbReference>
<keyword evidence="2" id="KW-0472">Membrane</keyword>
<dbReference type="Proteomes" id="UP001498771">
    <property type="component" value="Unassembled WGS sequence"/>
</dbReference>
<protein>
    <submittedName>
        <fullName evidence="3">ER protein Pkr1-domain-containing protein</fullName>
    </submittedName>
</protein>
<evidence type="ECO:0000313" key="4">
    <source>
        <dbReference type="Proteomes" id="UP001498771"/>
    </source>
</evidence>
<evidence type="ECO:0000313" key="3">
    <source>
        <dbReference type="EMBL" id="KAK7205897.1"/>
    </source>
</evidence>
<organism evidence="3 4">
    <name type="scientific">Myxozyma melibiosi</name>
    <dbReference type="NCBI Taxonomy" id="54550"/>
    <lineage>
        <taxon>Eukaryota</taxon>
        <taxon>Fungi</taxon>
        <taxon>Dikarya</taxon>
        <taxon>Ascomycota</taxon>
        <taxon>Saccharomycotina</taxon>
        <taxon>Lipomycetes</taxon>
        <taxon>Lipomycetales</taxon>
        <taxon>Lipomycetaceae</taxon>
        <taxon>Myxozyma</taxon>
    </lineage>
</organism>
<feature type="transmembrane region" description="Helical" evidence="2">
    <location>
        <begin position="24"/>
        <end position="41"/>
    </location>
</feature>